<evidence type="ECO:0000313" key="9">
    <source>
        <dbReference type="EMBL" id="SVB48597.1"/>
    </source>
</evidence>
<protein>
    <recommendedName>
        <fullName evidence="2">DNA-directed RNA polymerase</fullName>
        <ecNumber evidence="2">2.7.7.6</ecNumber>
    </recommendedName>
</protein>
<evidence type="ECO:0000256" key="2">
    <source>
        <dbReference type="ARBA" id="ARBA00012418"/>
    </source>
</evidence>
<feature type="non-terminal residue" evidence="9">
    <location>
        <position position="1"/>
    </location>
</feature>
<dbReference type="EC" id="2.7.7.6" evidence="2"/>
<dbReference type="SMART" id="SM00662">
    <property type="entry name" value="RPOLD"/>
    <property type="match status" value="1"/>
</dbReference>
<dbReference type="GO" id="GO:0006351">
    <property type="term" value="P:DNA-templated transcription"/>
    <property type="evidence" value="ECO:0007669"/>
    <property type="project" value="InterPro"/>
</dbReference>
<dbReference type="GO" id="GO:0000428">
    <property type="term" value="C:DNA-directed RNA polymerase complex"/>
    <property type="evidence" value="ECO:0007669"/>
    <property type="project" value="UniProtKB-KW"/>
</dbReference>
<dbReference type="NCBIfam" id="NF003513">
    <property type="entry name" value="PRK05182.1-2"/>
    <property type="match status" value="1"/>
</dbReference>
<evidence type="ECO:0000256" key="3">
    <source>
        <dbReference type="ARBA" id="ARBA00022478"/>
    </source>
</evidence>
<dbReference type="EMBL" id="UINC01043903">
    <property type="protein sequence ID" value="SVB48597.1"/>
    <property type="molecule type" value="Genomic_DNA"/>
</dbReference>
<comment type="similarity">
    <text evidence="1">Belongs to the RNA polymerase alpha chain family.</text>
</comment>
<proteinExistence type="inferred from homology"/>
<dbReference type="InterPro" id="IPR036643">
    <property type="entry name" value="RNApol_insert_sf"/>
</dbReference>
<dbReference type="Pfam" id="PF01193">
    <property type="entry name" value="RNA_pol_L"/>
    <property type="match status" value="1"/>
</dbReference>
<dbReference type="AlphaFoldDB" id="A0A382EFF6"/>
<dbReference type="SUPFAM" id="SSF56553">
    <property type="entry name" value="Insert subdomain of RNA polymerase alpha subunit"/>
    <property type="match status" value="1"/>
</dbReference>
<dbReference type="NCBIfam" id="NF003519">
    <property type="entry name" value="PRK05182.2-5"/>
    <property type="match status" value="1"/>
</dbReference>
<dbReference type="CDD" id="cd06928">
    <property type="entry name" value="RNAP_alpha_NTD"/>
    <property type="match status" value="1"/>
</dbReference>
<dbReference type="InterPro" id="IPR011263">
    <property type="entry name" value="DNA-dir_RNA_pol_RpoA/D/Rpb3"/>
</dbReference>
<name>A0A382EFF6_9ZZZZ</name>
<dbReference type="HAMAP" id="MF_00059">
    <property type="entry name" value="RNApol_bact_RpoA"/>
    <property type="match status" value="1"/>
</dbReference>
<dbReference type="FunFam" id="2.170.120.12:FF:000001">
    <property type="entry name" value="DNA-directed RNA polymerase subunit alpha"/>
    <property type="match status" value="1"/>
</dbReference>
<keyword evidence="6" id="KW-0804">Transcription</keyword>
<feature type="domain" description="DNA-directed RNA polymerase RpoA/D/Rpb3-type" evidence="8">
    <location>
        <begin position="34"/>
        <end position="242"/>
    </location>
</feature>
<evidence type="ECO:0000256" key="4">
    <source>
        <dbReference type="ARBA" id="ARBA00022679"/>
    </source>
</evidence>
<dbReference type="NCBIfam" id="TIGR02027">
    <property type="entry name" value="rpoA"/>
    <property type="match status" value="1"/>
</dbReference>
<dbReference type="GO" id="GO:0003899">
    <property type="term" value="F:DNA-directed RNA polymerase activity"/>
    <property type="evidence" value="ECO:0007669"/>
    <property type="project" value="UniProtKB-EC"/>
</dbReference>
<dbReference type="FunFam" id="1.10.150.20:FF:000001">
    <property type="entry name" value="DNA-directed RNA polymerase subunit alpha"/>
    <property type="match status" value="1"/>
</dbReference>
<sequence length="353" mass="39804">VLIHQKTGGYMFNAQGIVKPKRLEFEKDTKKENYGKFSAGPFERGYGVTTGNSLRRMLLSSIEGAAIVAVKFEGIFHEFSSIPGVVEDVTEIILNLKQVNLILADELEEKRIYIKQEKPGKVYAKDIVADSQVTILNPDHLIATLDKDSGLNVEMIVRKGRGYVPAEKQEIEGESVQMIPIDSIFSPIEKVCYHIENTRVGQSTDYDLLVMEIWTNGGITPEDAVAHGAKIIKDHMQVFINFDEEPEPVQPQVDQTKLKMWTNLAKSVEELELSVRSYNCLKNANIQSIAELVQKSDGEMLRTRNFGRKSLNEIKEILDDMGLHFGIKLEAEDLKQIAQARKKKEAEIEIEVV</sequence>
<dbReference type="Gene3D" id="2.170.120.12">
    <property type="entry name" value="DNA-directed RNA polymerase, insert domain"/>
    <property type="match status" value="1"/>
</dbReference>
<dbReference type="InterPro" id="IPR036603">
    <property type="entry name" value="RBP11-like"/>
</dbReference>
<evidence type="ECO:0000256" key="6">
    <source>
        <dbReference type="ARBA" id="ARBA00023163"/>
    </source>
</evidence>
<dbReference type="InterPro" id="IPR011773">
    <property type="entry name" value="DNA-dir_RpoA"/>
</dbReference>
<keyword evidence="4" id="KW-0808">Transferase</keyword>
<evidence type="ECO:0000256" key="7">
    <source>
        <dbReference type="ARBA" id="ARBA00048552"/>
    </source>
</evidence>
<dbReference type="SUPFAM" id="SSF47789">
    <property type="entry name" value="C-terminal domain of RNA polymerase alpha subunit"/>
    <property type="match status" value="1"/>
</dbReference>
<dbReference type="Gene3D" id="3.30.1360.10">
    <property type="entry name" value="RNA polymerase, RBP11-like subunit"/>
    <property type="match status" value="1"/>
</dbReference>
<evidence type="ECO:0000256" key="5">
    <source>
        <dbReference type="ARBA" id="ARBA00022695"/>
    </source>
</evidence>
<comment type="catalytic activity">
    <reaction evidence="7">
        <text>RNA(n) + a ribonucleoside 5'-triphosphate = RNA(n+1) + diphosphate</text>
        <dbReference type="Rhea" id="RHEA:21248"/>
        <dbReference type="Rhea" id="RHEA-COMP:14527"/>
        <dbReference type="Rhea" id="RHEA-COMP:17342"/>
        <dbReference type="ChEBI" id="CHEBI:33019"/>
        <dbReference type="ChEBI" id="CHEBI:61557"/>
        <dbReference type="ChEBI" id="CHEBI:140395"/>
        <dbReference type="EC" id="2.7.7.6"/>
    </reaction>
</comment>
<dbReference type="GO" id="GO:0003677">
    <property type="term" value="F:DNA binding"/>
    <property type="evidence" value="ECO:0007669"/>
    <property type="project" value="InterPro"/>
</dbReference>
<reference evidence="9" key="1">
    <citation type="submission" date="2018-05" db="EMBL/GenBank/DDBJ databases">
        <authorList>
            <person name="Lanie J.A."/>
            <person name="Ng W.-L."/>
            <person name="Kazmierczak K.M."/>
            <person name="Andrzejewski T.M."/>
            <person name="Davidsen T.M."/>
            <person name="Wayne K.J."/>
            <person name="Tettelin H."/>
            <person name="Glass J.I."/>
            <person name="Rusch D."/>
            <person name="Podicherti R."/>
            <person name="Tsui H.-C.T."/>
            <person name="Winkler M.E."/>
        </authorList>
    </citation>
    <scope>NUCLEOTIDE SEQUENCE</scope>
</reference>
<evidence type="ECO:0000256" key="1">
    <source>
        <dbReference type="ARBA" id="ARBA00007123"/>
    </source>
</evidence>
<organism evidence="9">
    <name type="scientific">marine metagenome</name>
    <dbReference type="NCBI Taxonomy" id="408172"/>
    <lineage>
        <taxon>unclassified sequences</taxon>
        <taxon>metagenomes</taxon>
        <taxon>ecological metagenomes</taxon>
    </lineage>
</organism>
<dbReference type="Pfam" id="PF01000">
    <property type="entry name" value="RNA_pol_A_bac"/>
    <property type="match status" value="1"/>
</dbReference>
<evidence type="ECO:0000259" key="8">
    <source>
        <dbReference type="SMART" id="SM00662"/>
    </source>
</evidence>
<dbReference type="Pfam" id="PF03118">
    <property type="entry name" value="RNA_pol_A_CTD"/>
    <property type="match status" value="1"/>
</dbReference>
<gene>
    <name evidence="9" type="ORF">METZ01_LOCUS201451</name>
</gene>
<dbReference type="SUPFAM" id="SSF55257">
    <property type="entry name" value="RBP11-like subunits of RNA polymerase"/>
    <property type="match status" value="1"/>
</dbReference>
<dbReference type="GO" id="GO:0005737">
    <property type="term" value="C:cytoplasm"/>
    <property type="evidence" value="ECO:0007669"/>
    <property type="project" value="UniProtKB-ARBA"/>
</dbReference>
<keyword evidence="5" id="KW-0548">Nucleotidyltransferase</keyword>
<dbReference type="InterPro" id="IPR011260">
    <property type="entry name" value="RNAP_asu_C"/>
</dbReference>
<keyword evidence="3" id="KW-0240">DNA-directed RNA polymerase</keyword>
<accession>A0A382EFF6</accession>
<dbReference type="InterPro" id="IPR011262">
    <property type="entry name" value="DNA-dir_RNA_pol_insert"/>
</dbReference>
<dbReference type="Gene3D" id="1.10.150.20">
    <property type="entry name" value="5' to 3' exonuclease, C-terminal subdomain"/>
    <property type="match status" value="1"/>
</dbReference>
<dbReference type="GO" id="GO:0046983">
    <property type="term" value="F:protein dimerization activity"/>
    <property type="evidence" value="ECO:0007669"/>
    <property type="project" value="InterPro"/>
</dbReference>